<keyword evidence="3 5" id="KW-0238">DNA-binding</keyword>
<dbReference type="AlphaFoldDB" id="A0AAX1EF54"/>
<dbReference type="EMBL" id="CP038254">
    <property type="protein sequence ID" value="QBR83746.1"/>
    <property type="molecule type" value="Genomic_DNA"/>
</dbReference>
<dbReference type="PANTHER" id="PTHR30629">
    <property type="entry name" value="PROPHAGE INTEGRASE"/>
    <property type="match status" value="1"/>
</dbReference>
<evidence type="ECO:0000256" key="1">
    <source>
        <dbReference type="ARBA" id="ARBA00008857"/>
    </source>
</evidence>
<dbReference type="Gene3D" id="1.10.150.130">
    <property type="match status" value="1"/>
</dbReference>
<dbReference type="PROSITE" id="PS51898">
    <property type="entry name" value="TYR_RECOMBINASE"/>
    <property type="match status" value="1"/>
</dbReference>
<dbReference type="InterPro" id="IPR002104">
    <property type="entry name" value="Integrase_catalytic"/>
</dbReference>
<dbReference type="Pfam" id="PF13356">
    <property type="entry name" value="Arm-DNA-bind_3"/>
    <property type="match status" value="1"/>
</dbReference>
<dbReference type="InterPro" id="IPR050808">
    <property type="entry name" value="Phage_Integrase"/>
</dbReference>
<sequence length="416" mass="47961">MRIKKSTVENVPLPEATQKGRTAQKKYYDDQLKGFGLRVTSGGTKAFFVEKIIKGKLSRITLGRYPELTAEMARKKALETLGQIACGIDPLAEKKTAKMAEITLDEVFKDYFKARKSLKESTKVNYQQVLTKAFPHWRKKPLLMITKDHVTRQHEKLGREHGEAYANLAMRVLRAIFNFAAGQYEDAQGRSLIPENPVRRLSQTRSWYRVERRKSYIKSHELANWYSAVKNLENHILRDYLLLIIFTGLRRQEAATLKWQQVYLEDKTIHILQTKNRETHTLPLSDFLCDLLTARKENRINDYVFPGTGAAGHIIEPRKQMAQVTKATGIEFTVHDLRRTFITIAESLDIPAYALKRLMNHKMTNDVTAGYIIVDVERLRKPMQLITDYILKCMGLRNSAEVINLQSLNHENTISV</sequence>
<dbReference type="InterPro" id="IPR025166">
    <property type="entry name" value="Integrase_DNA_bind_dom"/>
</dbReference>
<dbReference type="SUPFAM" id="SSF56349">
    <property type="entry name" value="DNA breaking-rejoining enzymes"/>
    <property type="match status" value="1"/>
</dbReference>
<gene>
    <name evidence="9" type="ORF">E3983_04875</name>
</gene>
<feature type="domain" description="Tyr recombinase" evidence="7">
    <location>
        <begin position="212"/>
        <end position="384"/>
    </location>
</feature>
<dbReference type="Gene3D" id="3.30.160.390">
    <property type="entry name" value="Integrase, DNA-binding domain"/>
    <property type="match status" value="1"/>
</dbReference>
<dbReference type="InterPro" id="IPR011010">
    <property type="entry name" value="DNA_brk_join_enz"/>
</dbReference>
<evidence type="ECO:0000259" key="8">
    <source>
        <dbReference type="PROSITE" id="PS51900"/>
    </source>
</evidence>
<dbReference type="InterPro" id="IPR038488">
    <property type="entry name" value="Integrase_DNA-bd_sf"/>
</dbReference>
<evidence type="ECO:0000313" key="9">
    <source>
        <dbReference type="EMBL" id="QBR83746.1"/>
    </source>
</evidence>
<accession>A0AAX1EF54</accession>
<dbReference type="InterPro" id="IPR010998">
    <property type="entry name" value="Integrase_recombinase_N"/>
</dbReference>
<dbReference type="GO" id="GO:0015074">
    <property type="term" value="P:DNA integration"/>
    <property type="evidence" value="ECO:0007669"/>
    <property type="project" value="UniProtKB-KW"/>
</dbReference>
<evidence type="ECO:0000256" key="2">
    <source>
        <dbReference type="ARBA" id="ARBA00022908"/>
    </source>
</evidence>
<evidence type="ECO:0000256" key="3">
    <source>
        <dbReference type="ARBA" id="ARBA00023125"/>
    </source>
</evidence>
<keyword evidence="2" id="KW-0229">DNA integration</keyword>
<proteinExistence type="inferred from homology"/>
<dbReference type="InterPro" id="IPR013762">
    <property type="entry name" value="Integrase-like_cat_sf"/>
</dbReference>
<evidence type="ECO:0000256" key="5">
    <source>
        <dbReference type="PROSITE-ProRule" id="PRU01248"/>
    </source>
</evidence>
<reference evidence="9 10" key="1">
    <citation type="submission" date="2019-03" db="EMBL/GenBank/DDBJ databases">
        <title>Diverse conjugative elements silence natural transformation in Legionella species.</title>
        <authorList>
            <person name="Durieux I."/>
            <person name="Ginevra C."/>
            <person name="Attaiech L."/>
            <person name="Picq K."/>
            <person name="Juan P.A."/>
            <person name="Jarraud S."/>
            <person name="Charpentier X."/>
        </authorList>
    </citation>
    <scope>NUCLEOTIDE SEQUENCE [LARGE SCALE GENOMIC DNA]</scope>
    <source>
        <strain evidence="9 10">HL-0427-4011</strain>
    </source>
</reference>
<dbReference type="GO" id="GO:0003677">
    <property type="term" value="F:DNA binding"/>
    <property type="evidence" value="ECO:0007669"/>
    <property type="project" value="UniProtKB-UniRule"/>
</dbReference>
<comment type="similarity">
    <text evidence="1">Belongs to the 'phage' integrase family.</text>
</comment>
<dbReference type="GO" id="GO:0006310">
    <property type="term" value="P:DNA recombination"/>
    <property type="evidence" value="ECO:0007669"/>
    <property type="project" value="UniProtKB-KW"/>
</dbReference>
<evidence type="ECO:0000313" key="10">
    <source>
        <dbReference type="Proteomes" id="UP000295517"/>
    </source>
</evidence>
<dbReference type="RefSeq" id="WP_135060075.1">
    <property type="nucleotide sequence ID" value="NZ_CP038254.1"/>
</dbReference>
<protein>
    <submittedName>
        <fullName evidence="9">DUF4102 domain-containing protein</fullName>
    </submittedName>
</protein>
<dbReference type="Pfam" id="PF00589">
    <property type="entry name" value="Phage_integrase"/>
    <property type="match status" value="1"/>
</dbReference>
<evidence type="ECO:0000256" key="4">
    <source>
        <dbReference type="ARBA" id="ARBA00023172"/>
    </source>
</evidence>
<dbReference type="PANTHER" id="PTHR30629:SF2">
    <property type="entry name" value="PROPHAGE INTEGRASE INTS-RELATED"/>
    <property type="match status" value="1"/>
</dbReference>
<evidence type="ECO:0000256" key="6">
    <source>
        <dbReference type="SAM" id="MobiDB-lite"/>
    </source>
</evidence>
<organism evidence="9 10">
    <name type="scientific">Legionella israelensis</name>
    <dbReference type="NCBI Taxonomy" id="454"/>
    <lineage>
        <taxon>Bacteria</taxon>
        <taxon>Pseudomonadati</taxon>
        <taxon>Pseudomonadota</taxon>
        <taxon>Gammaproteobacteria</taxon>
        <taxon>Legionellales</taxon>
        <taxon>Legionellaceae</taxon>
        <taxon>Legionella</taxon>
    </lineage>
</organism>
<feature type="region of interest" description="Disordered" evidence="6">
    <location>
        <begin position="1"/>
        <end position="22"/>
    </location>
</feature>
<dbReference type="PROSITE" id="PS51900">
    <property type="entry name" value="CB"/>
    <property type="match status" value="1"/>
</dbReference>
<keyword evidence="4" id="KW-0233">DNA recombination</keyword>
<evidence type="ECO:0000259" key="7">
    <source>
        <dbReference type="PROSITE" id="PS51898"/>
    </source>
</evidence>
<dbReference type="InterPro" id="IPR044068">
    <property type="entry name" value="CB"/>
</dbReference>
<dbReference type="Proteomes" id="UP000295517">
    <property type="component" value="Chromosome"/>
</dbReference>
<name>A0AAX1EF54_9GAMM</name>
<feature type="domain" description="Core-binding (CB)" evidence="8">
    <location>
        <begin position="102"/>
        <end position="181"/>
    </location>
</feature>
<dbReference type="Gene3D" id="1.10.443.10">
    <property type="entry name" value="Intergrase catalytic core"/>
    <property type="match status" value="1"/>
</dbReference>